<dbReference type="GO" id="GO:0006261">
    <property type="term" value="P:DNA-templated DNA replication"/>
    <property type="evidence" value="ECO:0007669"/>
    <property type="project" value="TreeGrafter"/>
</dbReference>
<protein>
    <submittedName>
        <fullName evidence="1">DNA polymerase III subunit tau</fullName>
        <ecNumber evidence="1">2.7.7.7</ecNumber>
    </submittedName>
</protein>
<organism evidence="1 2">
    <name type="scientific">Anoxybacillus ayderensis</name>
    <dbReference type="NCBI Taxonomy" id="265546"/>
    <lineage>
        <taxon>Bacteria</taxon>
        <taxon>Bacillati</taxon>
        <taxon>Bacillota</taxon>
        <taxon>Bacilli</taxon>
        <taxon>Bacillales</taxon>
        <taxon>Anoxybacillaceae</taxon>
        <taxon>Anoxybacillus</taxon>
    </lineage>
</organism>
<proteinExistence type="predicted"/>
<comment type="caution">
    <text evidence="1">The sequence shown here is derived from an EMBL/GenBank/DDBJ whole genome shotgun (WGS) entry which is preliminary data.</text>
</comment>
<sequence>MSWKALETNQPHVAKMIVNSIRKGRVAHAYLFEGQKGTGKKEAALLFAKRLFCLTNVHDEPCETCVNCRRIQSGNHPDVHLVVPDGNSIKKQQIEQLQEEFTKTAVESNRKLYIIEHADQMTVQAANSLLKFLEEPSAKTVAILLTEQLHRILPTIVSRCQVISFHTLPTEQIYAYLQQQGVPRELAILAARLTNNVQEAFQLSQDDWFAQARKIVIQLYEALNKQYVQALLVIQQHWLSHFTNKEQMSMGLDLLLYLYKDLLYVLLGEEQQIAYDDCINEFRRSRFLYSEKQIAQHMKAILQAKARLHTNMNPQLLMEQLVLQLREGSAFV</sequence>
<dbReference type="PANTHER" id="PTHR11669:SF8">
    <property type="entry name" value="DNA POLYMERASE III SUBUNIT DELTA"/>
    <property type="match status" value="1"/>
</dbReference>
<dbReference type="InterPro" id="IPR027417">
    <property type="entry name" value="P-loop_NTPase"/>
</dbReference>
<dbReference type="Gene3D" id="3.40.50.300">
    <property type="entry name" value="P-loop containing nucleotide triphosphate hydrolases"/>
    <property type="match status" value="1"/>
</dbReference>
<dbReference type="Proteomes" id="UP000032047">
    <property type="component" value="Unassembled WGS sequence"/>
</dbReference>
<dbReference type="PATRIC" id="fig|265546.4.peg.2322"/>
<dbReference type="EC" id="2.7.7.7" evidence="1"/>
<evidence type="ECO:0000313" key="2">
    <source>
        <dbReference type="Proteomes" id="UP000032047"/>
    </source>
</evidence>
<gene>
    <name evidence="1" type="ORF">JV16_02309</name>
</gene>
<keyword evidence="2" id="KW-1185">Reference proteome</keyword>
<dbReference type="InterPro" id="IPR004622">
    <property type="entry name" value="DNA_pol_HolB"/>
</dbReference>
<dbReference type="NCBIfam" id="NF005972">
    <property type="entry name" value="PRK08058.1"/>
    <property type="match status" value="1"/>
</dbReference>
<keyword evidence="1" id="KW-0548">Nucleotidyltransferase</keyword>
<dbReference type="InterPro" id="IPR050238">
    <property type="entry name" value="DNA_Rep/Repair_Clamp_Loader"/>
</dbReference>
<reference evidence="1 2" key="1">
    <citation type="submission" date="2015-01" db="EMBL/GenBank/DDBJ databases">
        <title>Genome sequence of Anoxybacillus ayderensis strain AB04.</title>
        <authorList>
            <person name="Belduz A.O."/>
            <person name="Canakci S."/>
            <person name="Chan K.-G."/>
            <person name="Kahar U.M."/>
            <person name="Yaakob A.S."/>
            <person name="Chan C.S."/>
            <person name="Goh K.M."/>
        </authorList>
    </citation>
    <scope>NUCLEOTIDE SEQUENCE [LARGE SCALE GENOMIC DNA]</scope>
    <source>
        <strain evidence="1 2">AB04</strain>
    </source>
</reference>
<dbReference type="NCBIfam" id="TIGR00678">
    <property type="entry name" value="holB"/>
    <property type="match status" value="1"/>
</dbReference>
<name>A0A0D0GXE1_9BACL</name>
<dbReference type="AlphaFoldDB" id="A0A0D0GXE1"/>
<keyword evidence="1" id="KW-0808">Transferase</keyword>
<evidence type="ECO:0000313" key="1">
    <source>
        <dbReference type="EMBL" id="KIP20471.1"/>
    </source>
</evidence>
<dbReference type="Pfam" id="PF13177">
    <property type="entry name" value="DNA_pol3_delta2"/>
    <property type="match status" value="1"/>
</dbReference>
<dbReference type="RefSeq" id="WP_021095960.1">
    <property type="nucleotide sequence ID" value="NZ_ANOC01000082.1"/>
</dbReference>
<dbReference type="PANTHER" id="PTHR11669">
    <property type="entry name" value="REPLICATION FACTOR C / DNA POLYMERASE III GAMMA-TAU SUBUNIT"/>
    <property type="match status" value="1"/>
</dbReference>
<accession>A0A0D0GXE1</accession>
<dbReference type="GO" id="GO:0003887">
    <property type="term" value="F:DNA-directed DNA polymerase activity"/>
    <property type="evidence" value="ECO:0007669"/>
    <property type="project" value="UniProtKB-EC"/>
</dbReference>
<dbReference type="FunFam" id="3.40.50.300:FF:001255">
    <property type="entry name" value="DNA polymerase III subunit delta"/>
    <property type="match status" value="1"/>
</dbReference>
<dbReference type="GO" id="GO:0008408">
    <property type="term" value="F:3'-5' exonuclease activity"/>
    <property type="evidence" value="ECO:0007669"/>
    <property type="project" value="InterPro"/>
</dbReference>
<dbReference type="SUPFAM" id="SSF52540">
    <property type="entry name" value="P-loop containing nucleoside triphosphate hydrolases"/>
    <property type="match status" value="1"/>
</dbReference>
<dbReference type="EMBL" id="JXTG01000015">
    <property type="protein sequence ID" value="KIP20471.1"/>
    <property type="molecule type" value="Genomic_DNA"/>
</dbReference>